<evidence type="ECO:0000313" key="9">
    <source>
        <dbReference type="Proteomes" id="UP000011863"/>
    </source>
</evidence>
<evidence type="ECO:0000256" key="2">
    <source>
        <dbReference type="ARBA" id="ARBA00012076"/>
    </source>
</evidence>
<evidence type="ECO:0000256" key="5">
    <source>
        <dbReference type="ARBA" id="ARBA00023709"/>
    </source>
</evidence>
<dbReference type="SUPFAM" id="SSF52096">
    <property type="entry name" value="ClpP/crotonase"/>
    <property type="match status" value="1"/>
</dbReference>
<evidence type="ECO:0000256" key="6">
    <source>
        <dbReference type="ARBA" id="ARBA00023717"/>
    </source>
</evidence>
<dbReference type="Proteomes" id="UP000011863">
    <property type="component" value="Chromosome"/>
</dbReference>
<accession>A0A6C7E474</accession>
<dbReference type="PANTHER" id="PTHR11941">
    <property type="entry name" value="ENOYL-COA HYDRATASE-RELATED"/>
    <property type="match status" value="1"/>
</dbReference>
<dbReference type="GO" id="GO:0018812">
    <property type="term" value="F:3-hydroxyacyl-CoA dehydratase activity"/>
    <property type="evidence" value="ECO:0007669"/>
    <property type="project" value="RHEA"/>
</dbReference>
<sequence>MADYELLTLERRDDGVAVITLANGKVNALSGELVAEIGAAANELADDLPGAVVVTGGDRIFAAGADISQFGGQEEARTIGPAIHEAFNTLAALPRLVIAAVSGYALGGGCELALACDYRIASEKAVFGQPEILLGIIPGGGGTQRLARVVGPSKAKELCLTGRQVKADEALRIGLADEVVAPDDLHDRALALGAELAKGALVAQGIAKQAIDQGLSTSLADGLQIELDAFTEVFGTDDSQIGVKSFLENGPGKAEFTGR</sequence>
<keyword evidence="4 8" id="KW-0456">Lyase</keyword>
<comment type="catalytic activity">
    <reaction evidence="6">
        <text>a 4-saturated-(3S)-3-hydroxyacyl-CoA = a (3E)-enoyl-CoA + H2O</text>
        <dbReference type="Rhea" id="RHEA:20724"/>
        <dbReference type="ChEBI" id="CHEBI:15377"/>
        <dbReference type="ChEBI" id="CHEBI:58521"/>
        <dbReference type="ChEBI" id="CHEBI:137480"/>
        <dbReference type="EC" id="4.2.1.17"/>
    </reaction>
</comment>
<reference evidence="8 9" key="1">
    <citation type="journal article" date="2013" name="Int. J. Syst. Evol. Microbiol.">
        <title>Ilumatobacter nonamiense sp. nov. and Ilumatobacter coccineum sp. nov., isolated from seashore sand.</title>
        <authorList>
            <person name="Matsumoto A."/>
            <person name="Kasai H."/>
            <person name="Matsuo Y."/>
            <person name="Shizuri Y."/>
            <person name="Ichikawa N."/>
            <person name="Fujita N."/>
            <person name="Omura S."/>
            <person name="Takahashi Y."/>
        </authorList>
    </citation>
    <scope>NUCLEOTIDE SEQUENCE [LARGE SCALE GENOMIC DNA]</scope>
    <source>
        <strain evidence="9">NBRC 103263 / KCTC 29153 / YM16-304</strain>
    </source>
</reference>
<dbReference type="AlphaFoldDB" id="A0A6C7E474"/>
<dbReference type="RefSeq" id="WP_015440640.1">
    <property type="nucleotide sequence ID" value="NC_020520.1"/>
</dbReference>
<dbReference type="Gene3D" id="1.10.12.10">
    <property type="entry name" value="Lyase 2-enoyl-coa Hydratase, Chain A, domain 2"/>
    <property type="match status" value="1"/>
</dbReference>
<evidence type="ECO:0000313" key="8">
    <source>
        <dbReference type="EMBL" id="BAN01393.1"/>
    </source>
</evidence>
<evidence type="ECO:0000256" key="1">
    <source>
        <dbReference type="ARBA" id="ARBA00005254"/>
    </source>
</evidence>
<gene>
    <name evidence="8" type="ORF">YM304_10790</name>
</gene>
<dbReference type="OrthoDB" id="9790967at2"/>
<dbReference type="InterPro" id="IPR018376">
    <property type="entry name" value="Enoyl-CoA_hyd/isom_CS"/>
</dbReference>
<name>A0A6C7E474_ILUCY</name>
<dbReference type="InterPro" id="IPR029045">
    <property type="entry name" value="ClpP/crotonase-like_dom_sf"/>
</dbReference>
<evidence type="ECO:0000256" key="3">
    <source>
        <dbReference type="ARBA" id="ARBA00023098"/>
    </source>
</evidence>
<proteinExistence type="inferred from homology"/>
<dbReference type="Gene3D" id="3.90.226.10">
    <property type="entry name" value="2-enoyl-CoA Hydratase, Chain A, domain 1"/>
    <property type="match status" value="1"/>
</dbReference>
<dbReference type="PROSITE" id="PS00166">
    <property type="entry name" value="ENOYL_COA_HYDRATASE"/>
    <property type="match status" value="1"/>
</dbReference>
<keyword evidence="3" id="KW-0443">Lipid metabolism</keyword>
<comment type="similarity">
    <text evidence="1 7">Belongs to the enoyl-CoA hydratase/isomerase family.</text>
</comment>
<dbReference type="EMBL" id="AP012057">
    <property type="protein sequence ID" value="BAN01393.1"/>
    <property type="molecule type" value="Genomic_DNA"/>
</dbReference>
<dbReference type="CDD" id="cd06558">
    <property type="entry name" value="crotonase-like"/>
    <property type="match status" value="1"/>
</dbReference>
<dbReference type="FunFam" id="3.90.226.10:FF:000009">
    <property type="entry name" value="Carnitinyl-CoA dehydratase"/>
    <property type="match status" value="1"/>
</dbReference>
<dbReference type="Pfam" id="PF00378">
    <property type="entry name" value="ECH_1"/>
    <property type="match status" value="1"/>
</dbReference>
<keyword evidence="9" id="KW-1185">Reference proteome</keyword>
<dbReference type="PANTHER" id="PTHR11941:SF169">
    <property type="entry name" value="(7AS)-7A-METHYL-1,5-DIOXO-2,3,5,6,7,7A-HEXAHYDRO-1H-INDENE-CARBOXYL-COA HYDROLASE"/>
    <property type="match status" value="1"/>
</dbReference>
<dbReference type="InterPro" id="IPR014748">
    <property type="entry name" value="Enoyl-CoA_hydra_C"/>
</dbReference>
<evidence type="ECO:0000256" key="4">
    <source>
        <dbReference type="ARBA" id="ARBA00023239"/>
    </source>
</evidence>
<organism evidence="8 9">
    <name type="scientific">Ilumatobacter coccineus (strain NBRC 103263 / KCTC 29153 / YM16-304)</name>
    <dbReference type="NCBI Taxonomy" id="1313172"/>
    <lineage>
        <taxon>Bacteria</taxon>
        <taxon>Bacillati</taxon>
        <taxon>Actinomycetota</taxon>
        <taxon>Acidimicrobiia</taxon>
        <taxon>Acidimicrobiales</taxon>
        <taxon>Ilumatobacteraceae</taxon>
        <taxon>Ilumatobacter</taxon>
    </lineage>
</organism>
<dbReference type="EC" id="4.2.1.17" evidence="2"/>
<evidence type="ECO:0000256" key="7">
    <source>
        <dbReference type="RuleBase" id="RU003707"/>
    </source>
</evidence>
<dbReference type="KEGG" id="aym:YM304_10790"/>
<comment type="catalytic activity">
    <reaction evidence="5">
        <text>a (3S)-3-hydroxyacyl-CoA = a (2E)-enoyl-CoA + H2O</text>
        <dbReference type="Rhea" id="RHEA:16105"/>
        <dbReference type="ChEBI" id="CHEBI:15377"/>
        <dbReference type="ChEBI" id="CHEBI:57318"/>
        <dbReference type="ChEBI" id="CHEBI:58856"/>
        <dbReference type="EC" id="4.2.1.17"/>
    </reaction>
</comment>
<protein>
    <recommendedName>
        <fullName evidence="2">enoyl-CoA hydratase</fullName>
        <ecNumber evidence="2">4.2.1.17</ecNumber>
    </recommendedName>
</protein>
<dbReference type="InterPro" id="IPR001753">
    <property type="entry name" value="Enoyl-CoA_hydra/iso"/>
</dbReference>
<dbReference type="GO" id="GO:0006635">
    <property type="term" value="P:fatty acid beta-oxidation"/>
    <property type="evidence" value="ECO:0007669"/>
    <property type="project" value="TreeGrafter"/>
</dbReference>